<dbReference type="Pfam" id="PF01202">
    <property type="entry name" value="SKI"/>
    <property type="match status" value="1"/>
</dbReference>
<dbReference type="AlphaFoldDB" id="A0A9X1ZXX0"/>
<evidence type="ECO:0000256" key="5">
    <source>
        <dbReference type="ARBA" id="ARBA00022741"/>
    </source>
</evidence>
<name>A0A9X1ZXX0_9FLAO</name>
<organism evidence="11 12">
    <name type="scientific">Zunongwangia pacifica</name>
    <dbReference type="NCBI Taxonomy" id="2911062"/>
    <lineage>
        <taxon>Bacteria</taxon>
        <taxon>Pseudomonadati</taxon>
        <taxon>Bacteroidota</taxon>
        <taxon>Flavobacteriia</taxon>
        <taxon>Flavobacteriales</taxon>
        <taxon>Flavobacteriaceae</taxon>
        <taxon>Zunongwangia</taxon>
    </lineage>
</organism>
<dbReference type="InterPro" id="IPR031322">
    <property type="entry name" value="Shikimate/glucono_kinase"/>
</dbReference>
<evidence type="ECO:0000256" key="6">
    <source>
        <dbReference type="ARBA" id="ARBA00022777"/>
    </source>
</evidence>
<keyword evidence="5 10" id="KW-0547">Nucleotide-binding</keyword>
<dbReference type="GO" id="GO:0019521">
    <property type="term" value="P:D-gluconate metabolic process"/>
    <property type="evidence" value="ECO:0007669"/>
    <property type="project" value="UniProtKB-KW"/>
</dbReference>
<dbReference type="GO" id="GO:0005737">
    <property type="term" value="C:cytoplasm"/>
    <property type="evidence" value="ECO:0007669"/>
    <property type="project" value="TreeGrafter"/>
</dbReference>
<dbReference type="NCBIfam" id="TIGR01313">
    <property type="entry name" value="therm_gnt_kin"/>
    <property type="match status" value="1"/>
</dbReference>
<keyword evidence="7 10" id="KW-0067">ATP-binding</keyword>
<evidence type="ECO:0000256" key="3">
    <source>
        <dbReference type="ARBA" id="ARBA00012054"/>
    </source>
</evidence>
<evidence type="ECO:0000256" key="9">
    <source>
        <dbReference type="ARBA" id="ARBA00048090"/>
    </source>
</evidence>
<dbReference type="EC" id="2.7.1.12" evidence="3 10"/>
<evidence type="ECO:0000256" key="2">
    <source>
        <dbReference type="ARBA" id="ARBA00008420"/>
    </source>
</evidence>
<comment type="caution">
    <text evidence="11">The sequence shown here is derived from an EMBL/GenBank/DDBJ whole genome shotgun (WGS) entry which is preliminary data.</text>
</comment>
<dbReference type="Gene3D" id="3.40.50.300">
    <property type="entry name" value="P-loop containing nucleotide triphosphate hydrolases"/>
    <property type="match status" value="1"/>
</dbReference>
<dbReference type="PANTHER" id="PTHR43442">
    <property type="entry name" value="GLUCONOKINASE-RELATED"/>
    <property type="match status" value="1"/>
</dbReference>
<evidence type="ECO:0000313" key="12">
    <source>
        <dbReference type="Proteomes" id="UP001139521"/>
    </source>
</evidence>
<dbReference type="RefSeq" id="WP_249602022.1">
    <property type="nucleotide sequence ID" value="NZ_JAKHSK010000018.1"/>
</dbReference>
<dbReference type="FunFam" id="3.40.50.300:FF:000522">
    <property type="entry name" value="Gluconokinase"/>
    <property type="match status" value="1"/>
</dbReference>
<protein>
    <recommendedName>
        <fullName evidence="3 10">Gluconokinase</fullName>
        <ecNumber evidence="3 10">2.7.1.12</ecNumber>
    </recommendedName>
</protein>
<sequence>MKVYVVMGVSGIGKTTIGKSLSQKLDIPFYDADDYHPEANVEKMSKGIALKDEDRKEWLQILAKNIEDWSKQKGAVLACSALKESYRQCLAGDLKNEVVFVYLHAEYDLVYKRLKDRKGHYFKANLLKSQFDTLEEPKDAIKVNADQGIPEMVNKVLEKINHV</sequence>
<evidence type="ECO:0000256" key="10">
    <source>
        <dbReference type="RuleBase" id="RU363066"/>
    </source>
</evidence>
<evidence type="ECO:0000256" key="8">
    <source>
        <dbReference type="ARBA" id="ARBA00023064"/>
    </source>
</evidence>
<comment type="similarity">
    <text evidence="2 10">Belongs to the gluconokinase GntK/GntV family.</text>
</comment>
<dbReference type="GO" id="GO:0005524">
    <property type="term" value="F:ATP binding"/>
    <property type="evidence" value="ECO:0007669"/>
    <property type="project" value="UniProtKB-KW"/>
</dbReference>
<keyword evidence="4 10" id="KW-0808">Transferase</keyword>
<dbReference type="CDD" id="cd02021">
    <property type="entry name" value="GntK"/>
    <property type="match status" value="1"/>
</dbReference>
<dbReference type="InterPro" id="IPR027417">
    <property type="entry name" value="P-loop_NTPase"/>
</dbReference>
<dbReference type="Proteomes" id="UP001139521">
    <property type="component" value="Unassembled WGS sequence"/>
</dbReference>
<keyword evidence="12" id="KW-1185">Reference proteome</keyword>
<dbReference type="GO" id="GO:0046316">
    <property type="term" value="F:gluconokinase activity"/>
    <property type="evidence" value="ECO:0007669"/>
    <property type="project" value="UniProtKB-EC"/>
</dbReference>
<proteinExistence type="inferred from homology"/>
<dbReference type="InterPro" id="IPR006001">
    <property type="entry name" value="Therm_gnt_kin"/>
</dbReference>
<evidence type="ECO:0000313" key="11">
    <source>
        <dbReference type="EMBL" id="MCL6219245.1"/>
    </source>
</evidence>
<accession>A0A9X1ZXX0</accession>
<comment type="pathway">
    <text evidence="1">Carbohydrate acid metabolism.</text>
</comment>
<keyword evidence="6 10" id="KW-0418">Kinase</keyword>
<dbReference type="PANTHER" id="PTHR43442:SF3">
    <property type="entry name" value="GLUCONOKINASE-RELATED"/>
    <property type="match status" value="1"/>
</dbReference>
<gene>
    <name evidence="11" type="ORF">L1967_13175</name>
</gene>
<dbReference type="SUPFAM" id="SSF52540">
    <property type="entry name" value="P-loop containing nucleoside triphosphate hydrolases"/>
    <property type="match status" value="1"/>
</dbReference>
<evidence type="ECO:0000256" key="4">
    <source>
        <dbReference type="ARBA" id="ARBA00022679"/>
    </source>
</evidence>
<comment type="catalytic activity">
    <reaction evidence="9 10">
        <text>D-gluconate + ATP = 6-phospho-D-gluconate + ADP + H(+)</text>
        <dbReference type="Rhea" id="RHEA:19433"/>
        <dbReference type="ChEBI" id="CHEBI:15378"/>
        <dbReference type="ChEBI" id="CHEBI:18391"/>
        <dbReference type="ChEBI" id="CHEBI:30616"/>
        <dbReference type="ChEBI" id="CHEBI:58759"/>
        <dbReference type="ChEBI" id="CHEBI:456216"/>
        <dbReference type="EC" id="2.7.1.12"/>
    </reaction>
</comment>
<keyword evidence="8" id="KW-0311">Gluconate utilization</keyword>
<evidence type="ECO:0000256" key="7">
    <source>
        <dbReference type="ARBA" id="ARBA00022840"/>
    </source>
</evidence>
<dbReference type="EMBL" id="JAKHSK010000018">
    <property type="protein sequence ID" value="MCL6219245.1"/>
    <property type="molecule type" value="Genomic_DNA"/>
</dbReference>
<evidence type="ECO:0000256" key="1">
    <source>
        <dbReference type="ARBA" id="ARBA00004761"/>
    </source>
</evidence>
<reference evidence="11" key="1">
    <citation type="submission" date="2022-01" db="EMBL/GenBank/DDBJ databases">
        <title>Genome sequencing of Zunongwangia sp. M21534 genome.</title>
        <authorList>
            <person name="Chen Y."/>
            <person name="Dong C."/>
            <person name="Shao Z."/>
        </authorList>
    </citation>
    <scope>NUCLEOTIDE SEQUENCE</scope>
    <source>
        <strain evidence="11">MCCC M21534</strain>
    </source>
</reference>